<evidence type="ECO:0000256" key="8">
    <source>
        <dbReference type="RuleBase" id="RU003956"/>
    </source>
</evidence>
<evidence type="ECO:0000256" key="6">
    <source>
        <dbReference type="ARBA" id="ARBA00048348"/>
    </source>
</evidence>
<dbReference type="EMBL" id="JFBT01000001">
    <property type="protein sequence ID" value="EXG80624.1"/>
    <property type="molecule type" value="Genomic_DNA"/>
</dbReference>
<evidence type="ECO:0000256" key="3">
    <source>
        <dbReference type="ARBA" id="ARBA00022833"/>
    </source>
</evidence>
<evidence type="ECO:0000256" key="7">
    <source>
        <dbReference type="PIRSR" id="PIRSR601765-1"/>
    </source>
</evidence>
<comment type="cofactor">
    <cofactor evidence="7">
        <name>Zn(2+)</name>
        <dbReference type="ChEBI" id="CHEBI:29105"/>
    </cofactor>
    <text evidence="7">Binds 1 zinc ion per subunit.</text>
</comment>
<dbReference type="PANTHER" id="PTHR11002">
    <property type="entry name" value="CARBONIC ANHYDRASE"/>
    <property type="match status" value="1"/>
</dbReference>
<dbReference type="PATRIC" id="fig|927661.3.peg.1679"/>
<dbReference type="SMART" id="SM00947">
    <property type="entry name" value="Pro_CA"/>
    <property type="match status" value="1"/>
</dbReference>
<keyword evidence="4 8" id="KW-0456">Lyase</keyword>
<dbReference type="Pfam" id="PF00484">
    <property type="entry name" value="Pro_CA"/>
    <property type="match status" value="1"/>
</dbReference>
<dbReference type="EC" id="4.2.1.1" evidence="2 8"/>
<dbReference type="PROSITE" id="PS00704">
    <property type="entry name" value="PROK_CO2_ANHYDRASE_1"/>
    <property type="match status" value="1"/>
</dbReference>
<keyword evidence="10" id="KW-1185">Reference proteome</keyword>
<organism evidence="9 10">
    <name type="scientific">Cryptosporangium arvum DSM 44712</name>
    <dbReference type="NCBI Taxonomy" id="927661"/>
    <lineage>
        <taxon>Bacteria</taxon>
        <taxon>Bacillati</taxon>
        <taxon>Actinomycetota</taxon>
        <taxon>Actinomycetes</taxon>
        <taxon>Cryptosporangiales</taxon>
        <taxon>Cryptosporangiaceae</taxon>
        <taxon>Cryptosporangium</taxon>
    </lineage>
</organism>
<dbReference type="InterPro" id="IPR015892">
    <property type="entry name" value="Carbonic_anhydrase_CS"/>
</dbReference>
<keyword evidence="7" id="KW-0479">Metal-binding</keyword>
<comment type="function">
    <text evidence="5">Catalyzes the reversible hydration of carbon dioxide to form bicarbonate.</text>
</comment>
<name>A0A010ZPL5_9ACTN</name>
<dbReference type="PROSITE" id="PS00705">
    <property type="entry name" value="PROK_CO2_ANHYDRASE_2"/>
    <property type="match status" value="1"/>
</dbReference>
<protein>
    <recommendedName>
        <fullName evidence="2 8">Carbonic anhydrase</fullName>
        <ecNumber evidence="2 8">4.2.1.1</ecNumber>
    </recommendedName>
    <alternativeName>
        <fullName evidence="8">Carbonate dehydratase</fullName>
    </alternativeName>
</protein>
<evidence type="ECO:0000256" key="2">
    <source>
        <dbReference type="ARBA" id="ARBA00012925"/>
    </source>
</evidence>
<feature type="binding site" evidence="7">
    <location>
        <position position="107"/>
    </location>
    <ligand>
        <name>Zn(2+)</name>
        <dbReference type="ChEBI" id="CHEBI:29105"/>
    </ligand>
</feature>
<dbReference type="InterPro" id="IPR001765">
    <property type="entry name" value="Carbonic_anhydrase"/>
</dbReference>
<feature type="binding site" evidence="7">
    <location>
        <position position="56"/>
    </location>
    <ligand>
        <name>Zn(2+)</name>
        <dbReference type="ChEBI" id="CHEBI:29105"/>
    </ligand>
</feature>
<reference evidence="9 10" key="1">
    <citation type="submission" date="2013-07" db="EMBL/GenBank/DDBJ databases">
        <authorList>
            <consortium name="DOE Joint Genome Institute"/>
            <person name="Eisen J."/>
            <person name="Huntemann M."/>
            <person name="Han J."/>
            <person name="Chen A."/>
            <person name="Kyrpides N."/>
            <person name="Mavromatis K."/>
            <person name="Markowitz V."/>
            <person name="Palaniappan K."/>
            <person name="Ivanova N."/>
            <person name="Schaumberg A."/>
            <person name="Pati A."/>
            <person name="Liolios K."/>
            <person name="Nordberg H.P."/>
            <person name="Cantor M.N."/>
            <person name="Hua S.X."/>
            <person name="Woyke T."/>
        </authorList>
    </citation>
    <scope>NUCLEOTIDE SEQUENCE [LARGE SCALE GENOMIC DNA]</scope>
    <source>
        <strain evidence="9 10">DSM 44712</strain>
    </source>
</reference>
<keyword evidence="3 7" id="KW-0862">Zinc</keyword>
<dbReference type="AlphaFoldDB" id="A0A010ZPL5"/>
<evidence type="ECO:0000256" key="4">
    <source>
        <dbReference type="ARBA" id="ARBA00023239"/>
    </source>
</evidence>
<dbReference type="GO" id="GO:0004089">
    <property type="term" value="F:carbonate dehydratase activity"/>
    <property type="evidence" value="ECO:0007669"/>
    <property type="project" value="UniProtKB-UniRule"/>
</dbReference>
<dbReference type="Gene3D" id="3.40.1050.10">
    <property type="entry name" value="Carbonic anhydrase"/>
    <property type="match status" value="1"/>
</dbReference>
<dbReference type="GO" id="GO:0015976">
    <property type="term" value="P:carbon utilization"/>
    <property type="evidence" value="ECO:0007669"/>
    <property type="project" value="InterPro"/>
</dbReference>
<proteinExistence type="inferred from homology"/>
<dbReference type="GO" id="GO:0008270">
    <property type="term" value="F:zinc ion binding"/>
    <property type="evidence" value="ECO:0007669"/>
    <property type="project" value="UniProtKB-UniRule"/>
</dbReference>
<evidence type="ECO:0000313" key="9">
    <source>
        <dbReference type="EMBL" id="EXG80624.1"/>
    </source>
</evidence>
<feature type="binding site" evidence="7">
    <location>
        <position position="54"/>
    </location>
    <ligand>
        <name>Zn(2+)</name>
        <dbReference type="ChEBI" id="CHEBI:29105"/>
    </ligand>
</feature>
<sequence length="218" mass="23255">MYKIGPVASSPWSRLLQGNARWVEGRSTADADRGAARRAAISRAQNPFALVLGCSDSRVPAEILFDQGLGDLFVVRTAGHALDSAVIGSVEFAVEVLRVSLIVVLGHEECGAVSAASRIVDEGQVPPGYIRDIAERITPNVLRARHAGAVNTTDVSALHAAYTIEQLCQRSPLVDVAVWRGTIAAVPALYSLDSGIVTEVRPRTAYVAMPDEVYATHI</sequence>
<evidence type="ECO:0000313" key="10">
    <source>
        <dbReference type="Proteomes" id="UP000021053"/>
    </source>
</evidence>
<dbReference type="HOGENOM" id="CLU_053879_4_1_11"/>
<dbReference type="InterPro" id="IPR036874">
    <property type="entry name" value="Carbonic_anhydrase_sf"/>
</dbReference>
<dbReference type="SUPFAM" id="SSF53056">
    <property type="entry name" value="beta-carbonic anhydrase, cab"/>
    <property type="match status" value="1"/>
</dbReference>
<gene>
    <name evidence="9" type="ORF">CryarDRAFT_1708</name>
</gene>
<dbReference type="PANTHER" id="PTHR11002:SF79">
    <property type="entry name" value="CARBONIC ANHYDRASE 2"/>
    <property type="match status" value="1"/>
</dbReference>
<dbReference type="Proteomes" id="UP000021053">
    <property type="component" value="Unassembled WGS sequence"/>
</dbReference>
<accession>A0A010ZPL5</accession>
<comment type="catalytic activity">
    <reaction evidence="6 8">
        <text>hydrogencarbonate + H(+) = CO2 + H2O</text>
        <dbReference type="Rhea" id="RHEA:10748"/>
        <dbReference type="ChEBI" id="CHEBI:15377"/>
        <dbReference type="ChEBI" id="CHEBI:15378"/>
        <dbReference type="ChEBI" id="CHEBI:16526"/>
        <dbReference type="ChEBI" id="CHEBI:17544"/>
        <dbReference type="EC" id="4.2.1.1"/>
    </reaction>
</comment>
<comment type="caution">
    <text evidence="9">The sequence shown here is derived from an EMBL/GenBank/DDBJ whole genome shotgun (WGS) entry which is preliminary data.</text>
</comment>
<comment type="similarity">
    <text evidence="1 8">Belongs to the beta-class carbonic anhydrase family.</text>
</comment>
<feature type="binding site" evidence="7">
    <location>
        <position position="110"/>
    </location>
    <ligand>
        <name>Zn(2+)</name>
        <dbReference type="ChEBI" id="CHEBI:29105"/>
    </ligand>
</feature>
<evidence type="ECO:0000256" key="5">
    <source>
        <dbReference type="ARBA" id="ARBA00024993"/>
    </source>
</evidence>
<evidence type="ECO:0000256" key="1">
    <source>
        <dbReference type="ARBA" id="ARBA00006217"/>
    </source>
</evidence>
<comment type="function">
    <text evidence="8">Reversible hydration of carbon dioxide.</text>
</comment>